<dbReference type="Pfam" id="PF00027">
    <property type="entry name" value="cNMP_binding"/>
    <property type="match status" value="1"/>
</dbReference>
<dbReference type="SUPFAM" id="SSF51206">
    <property type="entry name" value="cAMP-binding domain-like"/>
    <property type="match status" value="1"/>
</dbReference>
<dbReference type="Gene3D" id="2.60.120.10">
    <property type="entry name" value="Jelly Rolls"/>
    <property type="match status" value="1"/>
</dbReference>
<proteinExistence type="predicted"/>
<sequence>MNFNIKKVKLFSNLSDMEIDLIIKHSTIKKYKKTDLVFSEKEKIQYLYFILEGVASLYKPNKYDNGKKVLFLLGEGELLNELILDNEPSLLSCEFLTDGKLLALDKNIFIELIEKNFILCKSLMDLMIVREKRMIHQIKTNSSSMTVDRQLAFKLWKLGKDFGTTTLSGTEINFDLSMTYLAEILGNKRETISRQMKLLVNKSFISVHRKRVTIKNPEGLLDYFRYGLKN</sequence>
<dbReference type="SUPFAM" id="SSF46785">
    <property type="entry name" value="Winged helix' DNA-binding domain"/>
    <property type="match status" value="1"/>
</dbReference>
<feature type="domain" description="Cyclic nucleotide-binding" evidence="4">
    <location>
        <begin position="10"/>
        <end position="113"/>
    </location>
</feature>
<dbReference type="PROSITE" id="PS51063">
    <property type="entry name" value="HTH_CRP_2"/>
    <property type="match status" value="1"/>
</dbReference>
<dbReference type="KEGG" id="fho:H9Q81_03480"/>
<keyword evidence="7" id="KW-1185">Reference proteome</keyword>
<evidence type="ECO:0000256" key="1">
    <source>
        <dbReference type="ARBA" id="ARBA00023015"/>
    </source>
</evidence>
<evidence type="ECO:0000256" key="3">
    <source>
        <dbReference type="ARBA" id="ARBA00023163"/>
    </source>
</evidence>
<evidence type="ECO:0000259" key="4">
    <source>
        <dbReference type="PROSITE" id="PS50042"/>
    </source>
</evidence>
<dbReference type="GO" id="GO:0006355">
    <property type="term" value="P:regulation of DNA-templated transcription"/>
    <property type="evidence" value="ECO:0007669"/>
    <property type="project" value="InterPro"/>
</dbReference>
<dbReference type="Gene3D" id="1.10.10.10">
    <property type="entry name" value="Winged helix-like DNA-binding domain superfamily/Winged helix DNA-binding domain"/>
    <property type="match status" value="1"/>
</dbReference>
<dbReference type="Proteomes" id="UP000515913">
    <property type="component" value="Chromosome"/>
</dbReference>
<evidence type="ECO:0000259" key="5">
    <source>
        <dbReference type="PROSITE" id="PS51063"/>
    </source>
</evidence>
<evidence type="ECO:0000256" key="2">
    <source>
        <dbReference type="ARBA" id="ARBA00023125"/>
    </source>
</evidence>
<dbReference type="PROSITE" id="PS50042">
    <property type="entry name" value="CNMP_BINDING_3"/>
    <property type="match status" value="1"/>
</dbReference>
<evidence type="ECO:0000313" key="7">
    <source>
        <dbReference type="Proteomes" id="UP000515913"/>
    </source>
</evidence>
<dbReference type="InterPro" id="IPR036388">
    <property type="entry name" value="WH-like_DNA-bd_sf"/>
</dbReference>
<dbReference type="GO" id="GO:0003677">
    <property type="term" value="F:DNA binding"/>
    <property type="evidence" value="ECO:0007669"/>
    <property type="project" value="UniProtKB-KW"/>
</dbReference>
<gene>
    <name evidence="6" type="ORF">H9Q81_03480</name>
</gene>
<dbReference type="RefSeq" id="WP_101474770.1">
    <property type="nucleotide sequence ID" value="NZ_CP060637.1"/>
</dbReference>
<evidence type="ECO:0000313" key="6">
    <source>
        <dbReference type="EMBL" id="QNM15908.1"/>
    </source>
</evidence>
<dbReference type="SMART" id="SM00100">
    <property type="entry name" value="cNMP"/>
    <property type="match status" value="1"/>
</dbReference>
<protein>
    <submittedName>
        <fullName evidence="6">Crp/Fnr family transcriptional regulator</fullName>
    </submittedName>
</protein>
<keyword evidence="2" id="KW-0238">DNA-binding</keyword>
<feature type="domain" description="HTH crp-type" evidence="5">
    <location>
        <begin position="145"/>
        <end position="218"/>
    </location>
</feature>
<accession>A0A7G9GYM6</accession>
<reference evidence="6 7" key="1">
    <citation type="submission" date="2020-08" db="EMBL/GenBank/DDBJ databases">
        <authorList>
            <person name="Liu C."/>
            <person name="Sun Q."/>
        </authorList>
    </citation>
    <scope>NUCLEOTIDE SEQUENCE [LARGE SCALE GENOMIC DNA]</scope>
    <source>
        <strain evidence="6 7">NSJ-57</strain>
    </source>
</reference>
<dbReference type="InterPro" id="IPR018490">
    <property type="entry name" value="cNMP-bd_dom_sf"/>
</dbReference>
<dbReference type="SMART" id="SM00419">
    <property type="entry name" value="HTH_CRP"/>
    <property type="match status" value="1"/>
</dbReference>
<dbReference type="AlphaFoldDB" id="A0A7G9GYM6"/>
<dbReference type="Pfam" id="PF13545">
    <property type="entry name" value="HTH_Crp_2"/>
    <property type="match status" value="1"/>
</dbReference>
<dbReference type="InterPro" id="IPR000595">
    <property type="entry name" value="cNMP-bd_dom"/>
</dbReference>
<dbReference type="CDD" id="cd00038">
    <property type="entry name" value="CAP_ED"/>
    <property type="match status" value="1"/>
</dbReference>
<keyword evidence="1" id="KW-0805">Transcription regulation</keyword>
<organism evidence="6 7">
    <name type="scientific">Fusobacterium hominis</name>
    <dbReference type="NCBI Taxonomy" id="2764326"/>
    <lineage>
        <taxon>Bacteria</taxon>
        <taxon>Fusobacteriati</taxon>
        <taxon>Fusobacteriota</taxon>
        <taxon>Fusobacteriia</taxon>
        <taxon>Fusobacteriales</taxon>
        <taxon>Fusobacteriaceae</taxon>
        <taxon>Fusobacterium</taxon>
    </lineage>
</organism>
<dbReference type="InterPro" id="IPR036390">
    <property type="entry name" value="WH_DNA-bd_sf"/>
</dbReference>
<name>A0A7G9GYM6_9FUSO</name>
<dbReference type="EMBL" id="CP060637">
    <property type="protein sequence ID" value="QNM15908.1"/>
    <property type="molecule type" value="Genomic_DNA"/>
</dbReference>
<dbReference type="InterPro" id="IPR014710">
    <property type="entry name" value="RmlC-like_jellyroll"/>
</dbReference>
<dbReference type="InterPro" id="IPR012318">
    <property type="entry name" value="HTH_CRP"/>
</dbReference>
<keyword evidence="3" id="KW-0804">Transcription</keyword>